<dbReference type="SUPFAM" id="SSF49777">
    <property type="entry name" value="PEBP-like"/>
    <property type="match status" value="1"/>
</dbReference>
<accession>A0A2G8K8H1</accession>
<dbReference type="Proteomes" id="UP000230750">
    <property type="component" value="Unassembled WGS sequence"/>
</dbReference>
<dbReference type="PANTHER" id="PTHR11362">
    <property type="entry name" value="PHOSPHATIDYLETHANOLAMINE-BINDING PROTEIN"/>
    <property type="match status" value="1"/>
</dbReference>
<evidence type="ECO:0000313" key="2">
    <source>
        <dbReference type="EMBL" id="PIK44280.1"/>
    </source>
</evidence>
<dbReference type="AlphaFoldDB" id="A0A2G8K8H1"/>
<dbReference type="Pfam" id="PF01161">
    <property type="entry name" value="PBP"/>
    <property type="match status" value="1"/>
</dbReference>
<proteinExistence type="inferred from homology"/>
<evidence type="ECO:0000256" key="1">
    <source>
        <dbReference type="ARBA" id="ARBA00007091"/>
    </source>
</evidence>
<comment type="caution">
    <text evidence="2">The sequence shown here is derived from an EMBL/GenBank/DDBJ whole genome shotgun (WGS) entry which is preliminary data.</text>
</comment>
<gene>
    <name evidence="2" type="ORF">BSL78_18870</name>
</gene>
<dbReference type="Gene3D" id="3.90.280.10">
    <property type="entry name" value="PEBP-like"/>
    <property type="match status" value="1"/>
</dbReference>
<dbReference type="OrthoDB" id="2506647at2759"/>
<dbReference type="PANTHER" id="PTHR11362:SF147">
    <property type="entry name" value="PHOSPHATIDYLETHANOLAMINE BINDING PROTEIN"/>
    <property type="match status" value="1"/>
</dbReference>
<dbReference type="InterPro" id="IPR008914">
    <property type="entry name" value="PEBP"/>
</dbReference>
<dbReference type="STRING" id="307972.A0A2G8K8H1"/>
<comment type="similarity">
    <text evidence="1">Belongs to the phosphatidylethanolamine-binding protein family.</text>
</comment>
<dbReference type="InterPro" id="IPR001858">
    <property type="entry name" value="Phosphatidylethanolamine-bd_CS"/>
</dbReference>
<sequence>MEQHGVVPDVLSAVPPGVAEVKWPSGAKAELGNVTTPTLMKDVPDIKWAAESGALYTVILTDPDAPSRKDPKYREWHHWLVVDIPGGDVSKGKTQSAYIGAGPPQGTGLHRYVFIVYKQPGPLNIQEPPKPKTTENRASWKASKFAEDHKLGSPVAANFVQAEWDDYVPKLYAEMNKIGSN</sequence>
<dbReference type="InterPro" id="IPR036610">
    <property type="entry name" value="PEBP-like_sf"/>
</dbReference>
<dbReference type="CDD" id="cd00866">
    <property type="entry name" value="PEBP_euk"/>
    <property type="match status" value="1"/>
</dbReference>
<keyword evidence="3" id="KW-1185">Reference proteome</keyword>
<evidence type="ECO:0000313" key="3">
    <source>
        <dbReference type="Proteomes" id="UP000230750"/>
    </source>
</evidence>
<name>A0A2G8K8H1_STIJA</name>
<protein>
    <submittedName>
        <fullName evidence="2">Phosphatidylethanolamine-binding protein</fullName>
    </submittedName>
</protein>
<organism evidence="2 3">
    <name type="scientific">Stichopus japonicus</name>
    <name type="common">Sea cucumber</name>
    <dbReference type="NCBI Taxonomy" id="307972"/>
    <lineage>
        <taxon>Eukaryota</taxon>
        <taxon>Metazoa</taxon>
        <taxon>Echinodermata</taxon>
        <taxon>Eleutherozoa</taxon>
        <taxon>Echinozoa</taxon>
        <taxon>Holothuroidea</taxon>
        <taxon>Aspidochirotacea</taxon>
        <taxon>Aspidochirotida</taxon>
        <taxon>Stichopodidae</taxon>
        <taxon>Apostichopus</taxon>
    </lineage>
</organism>
<dbReference type="InterPro" id="IPR035810">
    <property type="entry name" value="PEBP_euk"/>
</dbReference>
<dbReference type="PROSITE" id="PS01220">
    <property type="entry name" value="PBP"/>
    <property type="match status" value="1"/>
</dbReference>
<dbReference type="EMBL" id="MRZV01000786">
    <property type="protein sequence ID" value="PIK44280.1"/>
    <property type="molecule type" value="Genomic_DNA"/>
</dbReference>
<reference evidence="2 3" key="1">
    <citation type="journal article" date="2017" name="PLoS Biol.">
        <title>The sea cucumber genome provides insights into morphological evolution and visceral regeneration.</title>
        <authorList>
            <person name="Zhang X."/>
            <person name="Sun L."/>
            <person name="Yuan J."/>
            <person name="Sun Y."/>
            <person name="Gao Y."/>
            <person name="Zhang L."/>
            <person name="Li S."/>
            <person name="Dai H."/>
            <person name="Hamel J.F."/>
            <person name="Liu C."/>
            <person name="Yu Y."/>
            <person name="Liu S."/>
            <person name="Lin W."/>
            <person name="Guo K."/>
            <person name="Jin S."/>
            <person name="Xu P."/>
            <person name="Storey K.B."/>
            <person name="Huan P."/>
            <person name="Zhang T."/>
            <person name="Zhou Y."/>
            <person name="Zhang J."/>
            <person name="Lin C."/>
            <person name="Li X."/>
            <person name="Xing L."/>
            <person name="Huo D."/>
            <person name="Sun M."/>
            <person name="Wang L."/>
            <person name="Mercier A."/>
            <person name="Li F."/>
            <person name="Yang H."/>
            <person name="Xiang J."/>
        </authorList>
    </citation>
    <scope>NUCLEOTIDE SEQUENCE [LARGE SCALE GENOMIC DNA]</scope>
    <source>
        <strain evidence="2">Shaxun</strain>
        <tissue evidence="2">Muscle</tissue>
    </source>
</reference>